<evidence type="ECO:0000259" key="2">
    <source>
        <dbReference type="Pfam" id="PF06439"/>
    </source>
</evidence>
<sequence>MGLPNASAVLALAAVLLLPQPAHATGTVRSASAVAGAAGTVHGADVDAAGTVHGVNAAGTVRAAGTTYYVDATGGSDGAAGTSSSAAWKTLGKVNAQTFGPGDSILLKSGGVWTGQYLDLHGSGAAGAPIVLGQYGTGAKPRIDFADTAVDGEGFGVRLKNVSYWEIGGLEITSGQQPTDRRRSGVLVVGEGSGAGNFTHIHVKNTYVHDVFGTDRRTGGINFHARGTSTGPESTWTDVLIEGNTVDNVADTGIQTMTDALLNTTWAHDFDAFKNLVIRGNTVTRIHRDGILVRSGRAPLVEYNTTDRIGESTTSTLPYLDDIAVVAAQWMYATTDAVFQFNQAFRTRRLDGDGQPWDFDQMVYRSVYQYNYSQDNEGGTLLVMDQTDDNVFRYNISQNDLDRSVGVFHLVSGSGDLKVHNNVFYRSAGQTGQMTGTSTGQVAYTNNIFVNQGSGAYSISGSVTYDHNLYSGTNASQPNDPNKIIASPQFVAAGGASGLASAGAYKLQPGSPGIDSGVAVSSPGAQDFFGTALYQGSPDRGAHESAAAPVTTLLSDDFGDGDAAGWTSGGGSWSVANGAYSQTSTAAAESLAVTGSATWTDYTVQGRVRLDNASANAGLVFRYADAANFYLFRLNDGTDTADLYRKVGGTLTQVAGVSVPITPGAFRTLKATVSGSTVTGFVDGNQVLTWTAPAAELTAGKIGLRMHSSTATFDDLRVTAP</sequence>
<protein>
    <submittedName>
        <fullName evidence="3">Family 16 glycoside hydrolase</fullName>
    </submittedName>
</protein>
<organism evidence="3 4">
    <name type="scientific">Streptosporangium vulgare</name>
    <dbReference type="NCBI Taxonomy" id="46190"/>
    <lineage>
        <taxon>Bacteria</taxon>
        <taxon>Bacillati</taxon>
        <taxon>Actinomycetota</taxon>
        <taxon>Actinomycetes</taxon>
        <taxon>Streptosporangiales</taxon>
        <taxon>Streptosporangiaceae</taxon>
        <taxon>Streptosporangium</taxon>
    </lineage>
</organism>
<dbReference type="RefSeq" id="WP_344747836.1">
    <property type="nucleotide sequence ID" value="NZ_BAAAWW010000139.1"/>
</dbReference>
<dbReference type="Gene3D" id="2.160.20.10">
    <property type="entry name" value="Single-stranded right-handed beta-helix, Pectin lyase-like"/>
    <property type="match status" value="1"/>
</dbReference>
<keyword evidence="3" id="KW-0378">Hydrolase</keyword>
<dbReference type="InterPro" id="IPR012334">
    <property type="entry name" value="Pectin_lyas_fold"/>
</dbReference>
<dbReference type="GO" id="GO:0016787">
    <property type="term" value="F:hydrolase activity"/>
    <property type="evidence" value="ECO:0007669"/>
    <property type="project" value="UniProtKB-KW"/>
</dbReference>
<evidence type="ECO:0000256" key="1">
    <source>
        <dbReference type="SAM" id="SignalP"/>
    </source>
</evidence>
<name>A0ABV5TJJ2_9ACTN</name>
<feature type="signal peptide" evidence="1">
    <location>
        <begin position="1"/>
        <end position="24"/>
    </location>
</feature>
<evidence type="ECO:0000313" key="3">
    <source>
        <dbReference type="EMBL" id="MFB9679279.1"/>
    </source>
</evidence>
<dbReference type="EMBL" id="JBHMBS010000015">
    <property type="protein sequence ID" value="MFB9679279.1"/>
    <property type="molecule type" value="Genomic_DNA"/>
</dbReference>
<gene>
    <name evidence="3" type="ORF">ACFFRH_27690</name>
</gene>
<dbReference type="SMART" id="SM00710">
    <property type="entry name" value="PbH1"/>
    <property type="match status" value="5"/>
</dbReference>
<dbReference type="Proteomes" id="UP001589610">
    <property type="component" value="Unassembled WGS sequence"/>
</dbReference>
<comment type="caution">
    <text evidence="3">The sequence shown here is derived from an EMBL/GenBank/DDBJ whole genome shotgun (WGS) entry which is preliminary data.</text>
</comment>
<keyword evidence="4" id="KW-1185">Reference proteome</keyword>
<evidence type="ECO:0000313" key="4">
    <source>
        <dbReference type="Proteomes" id="UP001589610"/>
    </source>
</evidence>
<dbReference type="InterPro" id="IPR006626">
    <property type="entry name" value="PbH1"/>
</dbReference>
<accession>A0ABV5TJJ2</accession>
<feature type="domain" description="3-keto-alpha-glucoside-1,2-lyase/3-keto-2-hydroxy-glucal hydratase" evidence="2">
    <location>
        <begin position="560"/>
        <end position="718"/>
    </location>
</feature>
<feature type="chain" id="PRO_5047027090" evidence="1">
    <location>
        <begin position="25"/>
        <end position="721"/>
    </location>
</feature>
<proteinExistence type="predicted"/>
<dbReference type="Gene3D" id="2.60.120.560">
    <property type="entry name" value="Exo-inulinase, domain 1"/>
    <property type="match status" value="1"/>
</dbReference>
<reference evidence="3 4" key="1">
    <citation type="submission" date="2024-09" db="EMBL/GenBank/DDBJ databases">
        <authorList>
            <person name="Sun Q."/>
            <person name="Mori K."/>
        </authorList>
    </citation>
    <scope>NUCLEOTIDE SEQUENCE [LARGE SCALE GENOMIC DNA]</scope>
    <source>
        <strain evidence="3 4">JCM 3028</strain>
    </source>
</reference>
<dbReference type="SUPFAM" id="SSF51126">
    <property type="entry name" value="Pectin lyase-like"/>
    <property type="match status" value="1"/>
</dbReference>
<dbReference type="InterPro" id="IPR010496">
    <property type="entry name" value="AL/BT2_dom"/>
</dbReference>
<dbReference type="InterPro" id="IPR011050">
    <property type="entry name" value="Pectin_lyase_fold/virulence"/>
</dbReference>
<dbReference type="Pfam" id="PF06439">
    <property type="entry name" value="3keto-disac_hyd"/>
    <property type="match status" value="1"/>
</dbReference>
<keyword evidence="1" id="KW-0732">Signal</keyword>
<dbReference type="InterPro" id="IPR013320">
    <property type="entry name" value="ConA-like_dom_sf"/>
</dbReference>
<dbReference type="SUPFAM" id="SSF49899">
    <property type="entry name" value="Concanavalin A-like lectins/glucanases"/>
    <property type="match status" value="1"/>
</dbReference>